<evidence type="ECO:0000256" key="5">
    <source>
        <dbReference type="ARBA" id="ARBA00025797"/>
    </source>
</evidence>
<dbReference type="PANTHER" id="PTHR43220:SF18">
    <property type="entry name" value="TRANSMEMBRANE PROTEIN 41B"/>
    <property type="match status" value="1"/>
</dbReference>
<dbReference type="Pfam" id="PF09335">
    <property type="entry name" value="VTT_dom"/>
    <property type="match status" value="1"/>
</dbReference>
<evidence type="ECO:0000313" key="10">
    <source>
        <dbReference type="RefSeq" id="XP_065652501.1"/>
    </source>
</evidence>
<feature type="transmembrane region" description="Helical" evidence="7">
    <location>
        <begin position="34"/>
        <end position="53"/>
    </location>
</feature>
<feature type="transmembrane region" description="Helical" evidence="7">
    <location>
        <begin position="241"/>
        <end position="262"/>
    </location>
</feature>
<evidence type="ECO:0000256" key="7">
    <source>
        <dbReference type="SAM" id="Phobius"/>
    </source>
</evidence>
<feature type="region of interest" description="Disordered" evidence="6">
    <location>
        <begin position="1"/>
        <end position="22"/>
    </location>
</feature>
<organism evidence="9 10">
    <name type="scientific">Hydra vulgaris</name>
    <name type="common">Hydra</name>
    <name type="synonym">Hydra attenuata</name>
    <dbReference type="NCBI Taxonomy" id="6087"/>
    <lineage>
        <taxon>Eukaryota</taxon>
        <taxon>Metazoa</taxon>
        <taxon>Cnidaria</taxon>
        <taxon>Hydrozoa</taxon>
        <taxon>Hydroidolina</taxon>
        <taxon>Anthoathecata</taxon>
        <taxon>Aplanulata</taxon>
        <taxon>Hydridae</taxon>
        <taxon>Hydra</taxon>
    </lineage>
</organism>
<feature type="transmembrane region" description="Helical" evidence="7">
    <location>
        <begin position="121"/>
        <end position="147"/>
    </location>
</feature>
<sequence length="271" mass="30444">MHSKATKAISTDGDSCSKKVPNEPIDQDDTLRSLLMIFAIFTCAFLAMLYLYLHSPTLSKSDASKVKLPKNLEDAKALGRVISNYKDDYYGYVLVAFVLTYIFLQSFAIPGSIFLSILSGFIFPFPLALFLVCLCSSLGATLCYILFSIVGRKLVKKYFPDRLINWKKQVENHEKDMLSYITFLRITPFLPNWFINITAPVLNVSIWPFFFGTFIGVAPPSFGFISAGVELYELSATGDAFSFKSIIVVVMSALISLLPVIFRKKLQKKLQ</sequence>
<name>A0ABM4BTK3_HYDVU</name>
<keyword evidence="9" id="KW-1185">Reference proteome</keyword>
<evidence type="ECO:0000256" key="3">
    <source>
        <dbReference type="ARBA" id="ARBA00022989"/>
    </source>
</evidence>
<evidence type="ECO:0000313" key="9">
    <source>
        <dbReference type="Proteomes" id="UP001652625"/>
    </source>
</evidence>
<keyword evidence="4 7" id="KW-0472">Membrane</keyword>
<comment type="similarity">
    <text evidence="5">Belongs to the TMEM41 family.</text>
</comment>
<evidence type="ECO:0000256" key="1">
    <source>
        <dbReference type="ARBA" id="ARBA00004141"/>
    </source>
</evidence>
<keyword evidence="3 7" id="KW-1133">Transmembrane helix</keyword>
<evidence type="ECO:0000256" key="2">
    <source>
        <dbReference type="ARBA" id="ARBA00022692"/>
    </source>
</evidence>
<evidence type="ECO:0000256" key="6">
    <source>
        <dbReference type="SAM" id="MobiDB-lite"/>
    </source>
</evidence>
<feature type="domain" description="VTT" evidence="8">
    <location>
        <begin position="109"/>
        <end position="228"/>
    </location>
</feature>
<dbReference type="PANTHER" id="PTHR43220">
    <property type="match status" value="1"/>
</dbReference>
<dbReference type="RefSeq" id="XP_065652501.1">
    <property type="nucleotide sequence ID" value="XM_065796429.1"/>
</dbReference>
<evidence type="ECO:0000256" key="4">
    <source>
        <dbReference type="ARBA" id="ARBA00023136"/>
    </source>
</evidence>
<reference evidence="10" key="1">
    <citation type="submission" date="2025-08" db="UniProtKB">
        <authorList>
            <consortium name="RefSeq"/>
        </authorList>
    </citation>
    <scope>IDENTIFICATION</scope>
</reference>
<feature type="transmembrane region" description="Helical" evidence="7">
    <location>
        <begin position="206"/>
        <end position="229"/>
    </location>
</feature>
<keyword evidence="2 7" id="KW-0812">Transmembrane</keyword>
<feature type="transmembrane region" description="Helical" evidence="7">
    <location>
        <begin position="89"/>
        <end position="109"/>
    </location>
</feature>
<accession>A0ABM4BTK3</accession>
<dbReference type="InterPro" id="IPR032816">
    <property type="entry name" value="VTT_dom"/>
</dbReference>
<evidence type="ECO:0000259" key="8">
    <source>
        <dbReference type="Pfam" id="PF09335"/>
    </source>
</evidence>
<dbReference type="GeneID" id="100212766"/>
<proteinExistence type="inferred from homology"/>
<dbReference type="InterPro" id="IPR045014">
    <property type="entry name" value="TM41A/B"/>
</dbReference>
<comment type="subcellular location">
    <subcellularLocation>
        <location evidence="1">Membrane</location>
        <topology evidence="1">Multi-pass membrane protein</topology>
    </subcellularLocation>
</comment>
<protein>
    <submittedName>
        <fullName evidence="10">Transmembrane protein 41B isoform X2</fullName>
    </submittedName>
</protein>
<dbReference type="Proteomes" id="UP001652625">
    <property type="component" value="Chromosome 04"/>
</dbReference>
<gene>
    <name evidence="10" type="primary">LOC100212766</name>
</gene>